<feature type="region of interest" description="Disordered" evidence="1">
    <location>
        <begin position="1"/>
        <end position="21"/>
    </location>
</feature>
<feature type="region of interest" description="Disordered" evidence="1">
    <location>
        <begin position="72"/>
        <end position="110"/>
    </location>
</feature>
<comment type="caution">
    <text evidence="2">The sequence shown here is derived from an EMBL/GenBank/DDBJ whole genome shotgun (WGS) entry which is preliminary data.</text>
</comment>
<accession>A0A8X7UJL0</accession>
<dbReference type="Proteomes" id="UP000886595">
    <property type="component" value="Unassembled WGS sequence"/>
</dbReference>
<evidence type="ECO:0000313" key="3">
    <source>
        <dbReference type="Proteomes" id="UP000886595"/>
    </source>
</evidence>
<evidence type="ECO:0000256" key="1">
    <source>
        <dbReference type="SAM" id="MobiDB-lite"/>
    </source>
</evidence>
<evidence type="ECO:0000313" key="2">
    <source>
        <dbReference type="EMBL" id="KAG2279961.1"/>
    </source>
</evidence>
<organism evidence="2 3">
    <name type="scientific">Brassica carinata</name>
    <name type="common">Ethiopian mustard</name>
    <name type="synonym">Abyssinian cabbage</name>
    <dbReference type="NCBI Taxonomy" id="52824"/>
    <lineage>
        <taxon>Eukaryota</taxon>
        <taxon>Viridiplantae</taxon>
        <taxon>Streptophyta</taxon>
        <taxon>Embryophyta</taxon>
        <taxon>Tracheophyta</taxon>
        <taxon>Spermatophyta</taxon>
        <taxon>Magnoliopsida</taxon>
        <taxon>eudicotyledons</taxon>
        <taxon>Gunneridae</taxon>
        <taxon>Pentapetalae</taxon>
        <taxon>rosids</taxon>
        <taxon>malvids</taxon>
        <taxon>Brassicales</taxon>
        <taxon>Brassicaceae</taxon>
        <taxon>Brassiceae</taxon>
        <taxon>Brassica</taxon>
    </lineage>
</organism>
<gene>
    <name evidence="2" type="ORF">Bca52824_051181</name>
</gene>
<keyword evidence="3" id="KW-1185">Reference proteome</keyword>
<feature type="compositionally biased region" description="Basic and acidic residues" evidence="1">
    <location>
        <begin position="84"/>
        <end position="96"/>
    </location>
</feature>
<dbReference type="EMBL" id="JAAMPC010000011">
    <property type="protein sequence ID" value="KAG2279961.1"/>
    <property type="molecule type" value="Genomic_DNA"/>
</dbReference>
<dbReference type="AlphaFoldDB" id="A0A8X7UJL0"/>
<name>A0A8X7UJL0_BRACI</name>
<reference evidence="2 3" key="1">
    <citation type="submission" date="2020-02" db="EMBL/GenBank/DDBJ databases">
        <authorList>
            <person name="Ma Q."/>
            <person name="Huang Y."/>
            <person name="Song X."/>
            <person name="Pei D."/>
        </authorList>
    </citation>
    <scope>NUCLEOTIDE SEQUENCE [LARGE SCALE GENOMIC DNA]</scope>
    <source>
        <strain evidence="2">Sxm20200214</strain>
        <tissue evidence="2">Leaf</tissue>
    </source>
</reference>
<proteinExistence type="predicted"/>
<feature type="compositionally biased region" description="Polar residues" evidence="1">
    <location>
        <begin position="97"/>
        <end position="110"/>
    </location>
</feature>
<sequence>MFGKCSSCMDPTIDDKSVKTGMNTIHRQSACRMEGNGDEFEDEKDVTNHCVHLSGKDVVPMELQGRRWMTKMEGKPQKTFSQARETKDYFNLEKAKQTSTQINNGNEKKE</sequence>
<protein>
    <submittedName>
        <fullName evidence="2">Uncharacterized protein</fullName>
    </submittedName>
</protein>